<keyword evidence="5" id="KW-0698">rRNA processing</keyword>
<evidence type="ECO:0000256" key="4">
    <source>
        <dbReference type="ARBA" id="ARBA00022517"/>
    </source>
</evidence>
<comment type="similarity">
    <text evidence="2">Belongs to the NAF1 family.</text>
</comment>
<evidence type="ECO:0000256" key="9">
    <source>
        <dbReference type="SAM" id="MobiDB-lite"/>
    </source>
</evidence>
<evidence type="ECO:0000256" key="5">
    <source>
        <dbReference type="ARBA" id="ARBA00022552"/>
    </source>
</evidence>
<comment type="caution">
    <text evidence="10">The sequence shown here is derived from an EMBL/GenBank/DDBJ whole genome shotgun (WGS) entry which is preliminary data.</text>
</comment>
<evidence type="ECO:0000313" key="10">
    <source>
        <dbReference type="EMBL" id="KAI5412868.1"/>
    </source>
</evidence>
<dbReference type="GO" id="GO:0000493">
    <property type="term" value="P:box H/ACA snoRNP assembly"/>
    <property type="evidence" value="ECO:0007669"/>
    <property type="project" value="InterPro"/>
</dbReference>
<evidence type="ECO:0000256" key="3">
    <source>
        <dbReference type="ARBA" id="ARBA00021438"/>
    </source>
</evidence>
<accession>A0A9D5AL40</accession>
<feature type="compositionally biased region" description="Acidic residues" evidence="9">
    <location>
        <begin position="218"/>
        <end position="228"/>
    </location>
</feature>
<dbReference type="InterPro" id="IPR040309">
    <property type="entry name" value="Naf1"/>
</dbReference>
<sequence length="715" mass="77971">MDDDDVALADSFINFEAAACSPFDNPPDPIIIGYDSSNLDPPVGNSSGEERIKSFDLVEKEVNENESGGVRGEIVAIDDDAVGVEIEDGEVRGKIVAIDDAVGMESEGGEIRGDVIAYDDEIRGNVIASDDDIRGEIVADEDAVGMESEGGEIRGDVIANDDEIRGEIVANDDLNAIVMEGSNRENECSSGGIKIHEEYELEEGEIVESDNDRKYGLDDEESSDDDIGDDRKDGLTNELEVLFFYLSIILPRVPHVNVKLGPHHIMLPLGVVTSIVGARVVVEGSENHESLDQGSILWITGRQTPLGVIDDTFAQVKNPHYVVRYNSEDEIPEGVHEGTLISFVPEFAKHVLNFKDLYKKGSDASGINDEELSNETDFSDDEQEAEYMRIQGQAKRGQSSQSSDWMKNDRQHVPLNDGSIPKRLMVAHGHGLPIPSSGQGFFGVGHGHFPPLPGTGQGFSGVGRGHSSPLLPQPALPPHAPVSINLSSGFPTNSVAWYQENTQNSHLQPMQGIPSQQQFNPSHRFPPPTVYPGGQPNMYAEPIHAQGLMNQNQWTHFPQFQAPTCFQPVNISGIQGGPPQQFNPPTYFQSLPIPGYQSGPPHQFNPGGPLGGPLQAFNPLPYFHSPPIPGNQGGPQHQFSRPANFQSPPIPGYQSGLPHQFNPPTNFQSPPILANPHPPQFHYQFNPGASDDRERTFAARRRPSHRGGKGWRPAR</sequence>
<dbReference type="InterPro" id="IPR038664">
    <property type="entry name" value="Gar1/Naf1_Cbf5-bd_sf"/>
</dbReference>
<organism evidence="10 11">
    <name type="scientific">Pisum sativum</name>
    <name type="common">Garden pea</name>
    <name type="synonym">Lathyrus oleraceus</name>
    <dbReference type="NCBI Taxonomy" id="3888"/>
    <lineage>
        <taxon>Eukaryota</taxon>
        <taxon>Viridiplantae</taxon>
        <taxon>Streptophyta</taxon>
        <taxon>Embryophyta</taxon>
        <taxon>Tracheophyta</taxon>
        <taxon>Spermatophyta</taxon>
        <taxon>Magnoliopsida</taxon>
        <taxon>eudicotyledons</taxon>
        <taxon>Gunneridae</taxon>
        <taxon>Pentapetalae</taxon>
        <taxon>rosids</taxon>
        <taxon>fabids</taxon>
        <taxon>Fabales</taxon>
        <taxon>Fabaceae</taxon>
        <taxon>Papilionoideae</taxon>
        <taxon>50 kb inversion clade</taxon>
        <taxon>NPAAA clade</taxon>
        <taxon>Hologalegina</taxon>
        <taxon>IRL clade</taxon>
        <taxon>Fabeae</taxon>
        <taxon>Lathyrus</taxon>
    </lineage>
</organism>
<evidence type="ECO:0000256" key="6">
    <source>
        <dbReference type="ARBA" id="ARBA00022553"/>
    </source>
</evidence>
<gene>
    <name evidence="10" type="ORF">KIW84_057480</name>
</gene>
<comment type="subcellular location">
    <subcellularLocation>
        <location evidence="1">Nucleus</location>
    </subcellularLocation>
</comment>
<feature type="region of interest" description="Disordered" evidence="9">
    <location>
        <begin position="628"/>
        <end position="647"/>
    </location>
</feature>
<feature type="compositionally biased region" description="Polar residues" evidence="9">
    <location>
        <begin position="634"/>
        <end position="647"/>
    </location>
</feature>
<feature type="compositionally biased region" description="Basic residues" evidence="9">
    <location>
        <begin position="698"/>
        <end position="715"/>
    </location>
</feature>
<name>A0A9D5AL40_PEA</name>
<proteinExistence type="inferred from homology"/>
<feature type="compositionally biased region" description="Polar residues" evidence="9">
    <location>
        <begin position="396"/>
        <end position="405"/>
    </location>
</feature>
<dbReference type="SUPFAM" id="SSF50447">
    <property type="entry name" value="Translation proteins"/>
    <property type="match status" value="1"/>
</dbReference>
<keyword evidence="11" id="KW-1185">Reference proteome</keyword>
<dbReference type="Pfam" id="PF04410">
    <property type="entry name" value="Gar1"/>
    <property type="match status" value="1"/>
</dbReference>
<evidence type="ECO:0000256" key="7">
    <source>
        <dbReference type="ARBA" id="ARBA00022884"/>
    </source>
</evidence>
<evidence type="ECO:0000313" key="11">
    <source>
        <dbReference type="Proteomes" id="UP001058974"/>
    </source>
</evidence>
<dbReference type="InterPro" id="IPR007504">
    <property type="entry name" value="H/ACA_rnp_Gar1/Naf1"/>
</dbReference>
<dbReference type="Proteomes" id="UP001058974">
    <property type="component" value="Chromosome 5"/>
</dbReference>
<reference evidence="10 11" key="1">
    <citation type="journal article" date="2022" name="Nat. Genet.">
        <title>Improved pea reference genome and pan-genome highlight genomic features and evolutionary characteristics.</title>
        <authorList>
            <person name="Yang T."/>
            <person name="Liu R."/>
            <person name="Luo Y."/>
            <person name="Hu S."/>
            <person name="Wang D."/>
            <person name="Wang C."/>
            <person name="Pandey M.K."/>
            <person name="Ge S."/>
            <person name="Xu Q."/>
            <person name="Li N."/>
            <person name="Li G."/>
            <person name="Huang Y."/>
            <person name="Saxena R.K."/>
            <person name="Ji Y."/>
            <person name="Li M."/>
            <person name="Yan X."/>
            <person name="He Y."/>
            <person name="Liu Y."/>
            <person name="Wang X."/>
            <person name="Xiang C."/>
            <person name="Varshney R.K."/>
            <person name="Ding H."/>
            <person name="Gao S."/>
            <person name="Zong X."/>
        </authorList>
    </citation>
    <scope>NUCLEOTIDE SEQUENCE [LARGE SCALE GENOMIC DNA]</scope>
    <source>
        <strain evidence="10 11">cv. Zhongwan 6</strain>
    </source>
</reference>
<dbReference type="GO" id="GO:0001522">
    <property type="term" value="P:pseudouridine synthesis"/>
    <property type="evidence" value="ECO:0007669"/>
    <property type="project" value="InterPro"/>
</dbReference>
<dbReference type="GO" id="GO:0005634">
    <property type="term" value="C:nucleus"/>
    <property type="evidence" value="ECO:0007669"/>
    <property type="project" value="UniProtKB-SubCell"/>
</dbReference>
<dbReference type="PANTHER" id="PTHR31633:SF1">
    <property type="entry name" value="H_ACA RIBONUCLEOPROTEIN COMPLEX NON-CORE SUBUNIT NAF1"/>
    <property type="match status" value="1"/>
</dbReference>
<dbReference type="InterPro" id="IPR009000">
    <property type="entry name" value="Transl_B-barrel_sf"/>
</dbReference>
<dbReference type="GO" id="GO:0006364">
    <property type="term" value="P:rRNA processing"/>
    <property type="evidence" value="ECO:0007669"/>
    <property type="project" value="UniProtKB-KW"/>
</dbReference>
<evidence type="ECO:0000256" key="2">
    <source>
        <dbReference type="ARBA" id="ARBA00009801"/>
    </source>
</evidence>
<feature type="region of interest" description="Disordered" evidence="9">
    <location>
        <begin position="662"/>
        <end position="715"/>
    </location>
</feature>
<feature type="region of interest" description="Disordered" evidence="9">
    <location>
        <begin position="389"/>
        <end position="412"/>
    </location>
</feature>
<keyword evidence="8" id="KW-0539">Nucleus</keyword>
<protein>
    <recommendedName>
        <fullName evidence="3">H/ACA ribonucleoprotein complex non-core subunit NAF1</fullName>
    </recommendedName>
</protein>
<dbReference type="AlphaFoldDB" id="A0A9D5AL40"/>
<dbReference type="GO" id="GO:0003723">
    <property type="term" value="F:RNA binding"/>
    <property type="evidence" value="ECO:0007669"/>
    <property type="project" value="UniProtKB-KW"/>
</dbReference>
<dbReference type="Gene3D" id="2.40.10.230">
    <property type="entry name" value="Probable tRNA pseudouridine synthase domain"/>
    <property type="match status" value="1"/>
</dbReference>
<feature type="region of interest" description="Disordered" evidence="9">
    <location>
        <begin position="203"/>
        <end position="231"/>
    </location>
</feature>
<dbReference type="Gramene" id="Psat05G0748000-T1">
    <property type="protein sequence ID" value="KAI5412868.1"/>
    <property type="gene ID" value="KIW84_057480"/>
</dbReference>
<keyword evidence="4" id="KW-0690">Ribosome biogenesis</keyword>
<keyword evidence="7" id="KW-0694">RNA-binding</keyword>
<evidence type="ECO:0000256" key="1">
    <source>
        <dbReference type="ARBA" id="ARBA00004123"/>
    </source>
</evidence>
<feature type="region of interest" description="Disordered" evidence="9">
    <location>
        <begin position="364"/>
        <end position="383"/>
    </location>
</feature>
<dbReference type="GO" id="GO:0005732">
    <property type="term" value="C:sno(s)RNA-containing ribonucleoprotein complex"/>
    <property type="evidence" value="ECO:0007669"/>
    <property type="project" value="InterPro"/>
</dbReference>
<evidence type="ECO:0000256" key="8">
    <source>
        <dbReference type="ARBA" id="ARBA00023242"/>
    </source>
</evidence>
<keyword evidence="6" id="KW-0597">Phosphoprotein</keyword>
<dbReference type="EMBL" id="JAMSHJ010000005">
    <property type="protein sequence ID" value="KAI5412868.1"/>
    <property type="molecule type" value="Genomic_DNA"/>
</dbReference>
<feature type="compositionally biased region" description="Acidic residues" evidence="9">
    <location>
        <begin position="368"/>
        <end position="383"/>
    </location>
</feature>
<dbReference type="PANTHER" id="PTHR31633">
    <property type="entry name" value="H/ACA RIBONUCLEOPROTEIN COMPLEX NON-CORE SUBUNIT NAF1"/>
    <property type="match status" value="1"/>
</dbReference>